<dbReference type="STRING" id="2282107.A0A286UJ35"/>
<dbReference type="Pfam" id="PF00571">
    <property type="entry name" value="CBS"/>
    <property type="match status" value="1"/>
</dbReference>
<feature type="transmembrane region" description="Helical" evidence="9">
    <location>
        <begin position="443"/>
        <end position="462"/>
    </location>
</feature>
<feature type="transmembrane region" description="Helical" evidence="9">
    <location>
        <begin position="535"/>
        <end position="560"/>
    </location>
</feature>
<feature type="transmembrane region" description="Helical" evidence="9">
    <location>
        <begin position="469"/>
        <end position="491"/>
    </location>
</feature>
<dbReference type="SUPFAM" id="SSF81340">
    <property type="entry name" value="Clc chloride channel"/>
    <property type="match status" value="1"/>
</dbReference>
<dbReference type="InterPro" id="IPR000644">
    <property type="entry name" value="CBS_dom"/>
</dbReference>
<keyword evidence="7 9" id="KW-0868">Chloride</keyword>
<dbReference type="Proteomes" id="UP000217199">
    <property type="component" value="Unassembled WGS sequence"/>
</dbReference>
<evidence type="ECO:0000259" key="11">
    <source>
        <dbReference type="PROSITE" id="PS51371"/>
    </source>
</evidence>
<feature type="transmembrane region" description="Helical" evidence="9">
    <location>
        <begin position="389"/>
        <end position="410"/>
    </location>
</feature>
<keyword evidence="6 9" id="KW-0472">Membrane</keyword>
<keyword evidence="4 9" id="KW-1133">Transmembrane helix</keyword>
<evidence type="ECO:0000313" key="13">
    <source>
        <dbReference type="Proteomes" id="UP000217199"/>
    </source>
</evidence>
<evidence type="ECO:0000256" key="9">
    <source>
        <dbReference type="RuleBase" id="RU361221"/>
    </source>
</evidence>
<dbReference type="Gene3D" id="3.10.580.10">
    <property type="entry name" value="CBS-domain"/>
    <property type="match status" value="1"/>
</dbReference>
<dbReference type="SMART" id="SM00116">
    <property type="entry name" value="CBS"/>
    <property type="match status" value="2"/>
</dbReference>
<protein>
    <recommendedName>
        <fullName evidence="9">Chloride channel protein</fullName>
    </recommendedName>
</protein>
<dbReference type="InParanoid" id="A0A286UJ35"/>
<evidence type="ECO:0000256" key="6">
    <source>
        <dbReference type="ARBA" id="ARBA00023136"/>
    </source>
</evidence>
<accession>A0A286UJ35</accession>
<dbReference type="CDD" id="cd03684">
    <property type="entry name" value="ClC_3_like"/>
    <property type="match status" value="1"/>
</dbReference>
<dbReference type="CDD" id="cd04591">
    <property type="entry name" value="CBS_pair_voltage-gated_CLC_euk_bac"/>
    <property type="match status" value="1"/>
</dbReference>
<dbReference type="PROSITE" id="PS51371">
    <property type="entry name" value="CBS"/>
    <property type="match status" value="1"/>
</dbReference>
<feature type="domain" description="CBS" evidence="11">
    <location>
        <begin position="602"/>
        <end position="663"/>
    </location>
</feature>
<dbReference type="EMBL" id="NBII01000004">
    <property type="protein sequence ID" value="PAV19602.1"/>
    <property type="molecule type" value="Genomic_DNA"/>
</dbReference>
<dbReference type="GO" id="GO:0005247">
    <property type="term" value="F:voltage-gated chloride channel activity"/>
    <property type="evidence" value="ECO:0007669"/>
    <property type="project" value="TreeGrafter"/>
</dbReference>
<feature type="region of interest" description="Disordered" evidence="10">
    <location>
        <begin position="1"/>
        <end position="22"/>
    </location>
</feature>
<evidence type="ECO:0000256" key="5">
    <source>
        <dbReference type="ARBA" id="ARBA00023065"/>
    </source>
</evidence>
<reference evidence="12 13" key="1">
    <citation type="journal article" date="2017" name="Mol. Ecol.">
        <title>Comparative and population genomic landscape of Phellinus noxius: A hypervariable fungus causing root rot in trees.</title>
        <authorList>
            <person name="Chung C.L."/>
            <person name="Lee T.J."/>
            <person name="Akiba M."/>
            <person name="Lee H.H."/>
            <person name="Kuo T.H."/>
            <person name="Liu D."/>
            <person name="Ke H.M."/>
            <person name="Yokoi T."/>
            <person name="Roa M.B."/>
            <person name="Lu M.J."/>
            <person name="Chang Y.Y."/>
            <person name="Ann P.J."/>
            <person name="Tsai J.N."/>
            <person name="Chen C.Y."/>
            <person name="Tzean S.S."/>
            <person name="Ota Y."/>
            <person name="Hattori T."/>
            <person name="Sahashi N."/>
            <person name="Liou R.F."/>
            <person name="Kikuchi T."/>
            <person name="Tsai I.J."/>
        </authorList>
    </citation>
    <scope>NUCLEOTIDE SEQUENCE [LARGE SCALE GENOMIC DNA]</scope>
    <source>
        <strain evidence="12 13">FFPRI411160</strain>
    </source>
</reference>
<keyword evidence="5 9" id="KW-0406">Ion transport</keyword>
<dbReference type="Pfam" id="PF00654">
    <property type="entry name" value="Voltage_CLC"/>
    <property type="match status" value="1"/>
</dbReference>
<gene>
    <name evidence="12" type="ORF">PNOK_0453600</name>
</gene>
<comment type="subcellular location">
    <subcellularLocation>
        <location evidence="1 9">Membrane</location>
        <topology evidence="1 9">Multi-pass membrane protein</topology>
    </subcellularLocation>
</comment>
<proteinExistence type="inferred from homology"/>
<feature type="transmembrane region" description="Helical" evidence="9">
    <location>
        <begin position="245"/>
        <end position="262"/>
    </location>
</feature>
<keyword evidence="13" id="KW-1185">Reference proteome</keyword>
<evidence type="ECO:0000256" key="4">
    <source>
        <dbReference type="ARBA" id="ARBA00022989"/>
    </source>
</evidence>
<dbReference type="Gene3D" id="1.10.3080.10">
    <property type="entry name" value="Clc chloride channel"/>
    <property type="match status" value="1"/>
</dbReference>
<evidence type="ECO:0000256" key="2">
    <source>
        <dbReference type="ARBA" id="ARBA00022448"/>
    </source>
</evidence>
<dbReference type="OrthoDB" id="44789at2759"/>
<comment type="caution">
    <text evidence="9">Lacks conserved residue(s) required for the propagation of feature annotation.</text>
</comment>
<feature type="transmembrane region" description="Helical" evidence="9">
    <location>
        <begin position="353"/>
        <end position="377"/>
    </location>
</feature>
<feature type="transmembrane region" description="Helical" evidence="9">
    <location>
        <begin position="274"/>
        <end position="298"/>
    </location>
</feature>
<dbReference type="PANTHER" id="PTHR45711">
    <property type="entry name" value="CHLORIDE CHANNEL PROTEIN"/>
    <property type="match status" value="1"/>
</dbReference>
<evidence type="ECO:0000256" key="7">
    <source>
        <dbReference type="ARBA" id="ARBA00023214"/>
    </source>
</evidence>
<feature type="transmembrane region" description="Helical" evidence="9">
    <location>
        <begin position="95"/>
        <end position="117"/>
    </location>
</feature>
<comment type="caution">
    <text evidence="12">The sequence shown here is derived from an EMBL/GenBank/DDBJ whole genome shotgun (WGS) entry which is preliminary data.</text>
</comment>
<dbReference type="InterPro" id="IPR046342">
    <property type="entry name" value="CBS_dom_sf"/>
</dbReference>
<evidence type="ECO:0000313" key="12">
    <source>
        <dbReference type="EMBL" id="PAV19602.1"/>
    </source>
</evidence>
<dbReference type="AlphaFoldDB" id="A0A286UJ35"/>
<feature type="transmembrane region" description="Helical" evidence="9">
    <location>
        <begin position="172"/>
        <end position="198"/>
    </location>
</feature>
<evidence type="ECO:0000256" key="8">
    <source>
        <dbReference type="PROSITE-ProRule" id="PRU00703"/>
    </source>
</evidence>
<comment type="similarity">
    <text evidence="9">Belongs to the chloride channel (TC 2.A.49) family.</text>
</comment>
<dbReference type="InterPro" id="IPR001807">
    <property type="entry name" value="ClC"/>
</dbReference>
<dbReference type="InterPro" id="IPR014743">
    <property type="entry name" value="Cl-channel_core"/>
</dbReference>
<evidence type="ECO:0000256" key="1">
    <source>
        <dbReference type="ARBA" id="ARBA00004141"/>
    </source>
</evidence>
<organism evidence="12 13">
    <name type="scientific">Pyrrhoderma noxium</name>
    <dbReference type="NCBI Taxonomy" id="2282107"/>
    <lineage>
        <taxon>Eukaryota</taxon>
        <taxon>Fungi</taxon>
        <taxon>Dikarya</taxon>
        <taxon>Basidiomycota</taxon>
        <taxon>Agaricomycotina</taxon>
        <taxon>Agaricomycetes</taxon>
        <taxon>Hymenochaetales</taxon>
        <taxon>Hymenochaetaceae</taxon>
        <taxon>Pyrrhoderma</taxon>
    </lineage>
</organism>
<evidence type="ECO:0000256" key="3">
    <source>
        <dbReference type="ARBA" id="ARBA00022692"/>
    </source>
</evidence>
<dbReference type="PRINTS" id="PR00762">
    <property type="entry name" value="CLCHANNEL"/>
</dbReference>
<keyword evidence="8" id="KW-0129">CBS domain</keyword>
<keyword evidence="2 9" id="KW-0813">Transport</keyword>
<sequence length="763" mass="84820">MNQSPAESSDDFNNWGNPWNDSAETISREEEYELHDDHELLNAPTRSGIKRRVYHDGDTIDWLHEEAIERNRQQHLRSLRGLRGFLLPLLDLSKIWFIVIGTGLGVGVTGAWLEVLVRWFSDLREGRCSYGFFYNQVACCSGLDPGEVCTEWLTWSKYFGIQSIFLESLLHAFIYIILAIAFSSTAAFLVLTYAPYAFHTGIPEIKAILGGYVFDEFLGPWTLLIKSLGLVLAVASGLSLGKEGPLVHISCCMAFLIFKLFKKYLRNEAQKRRLLASAAAAGISVAFGSPLGGVLFGLEELDTFANDSEVIWRGFATSAVAAFSLQYINPFGTSKLVLFDATSGSDVWRGLNWFVLSVLGGVLGSLLIKINVAIAVYRQNSLLREHPMLEVIGATIVTACISYPIVFLRVQSSELVANLFQECDTSRGDYHGLCNPNAEIENIFLLILTAIIKIGLTAYTFGMMIPAGMFLPAITIGSCLGRAVGLIVQGFHRAYPTLWIFSSCPPDLSEQCISTGFYAVIGASAMLGGVTRMTISLVVIMFELTGALSHVLPIMIAVMVSKWVGDAFRKEGIYSRWIALRRYPWLPYTDYRDKGETATGIMIPFDSLVTITSQGCTIRDLAQIIKDYDYHGYPVVGSDKELIGYVIRNNLKSTLSTFSEAELDKKVIFVKREDDISSVDMSDLVDEAAIQLRKEIPQELVVKMFQQMNIRYIFFTRFGRLDGIVTKADIVHLMTIHVPFVGALVDGGEREEYKSPEVVWAAS</sequence>
<name>A0A286UJ35_9AGAM</name>
<dbReference type="GO" id="GO:0005886">
    <property type="term" value="C:plasma membrane"/>
    <property type="evidence" value="ECO:0007669"/>
    <property type="project" value="TreeGrafter"/>
</dbReference>
<dbReference type="SUPFAM" id="SSF54631">
    <property type="entry name" value="CBS-domain pair"/>
    <property type="match status" value="1"/>
</dbReference>
<dbReference type="GO" id="GO:0005794">
    <property type="term" value="C:Golgi apparatus"/>
    <property type="evidence" value="ECO:0007669"/>
    <property type="project" value="TreeGrafter"/>
</dbReference>
<evidence type="ECO:0000256" key="10">
    <source>
        <dbReference type="SAM" id="MobiDB-lite"/>
    </source>
</evidence>
<dbReference type="GO" id="GO:0005769">
    <property type="term" value="C:early endosome"/>
    <property type="evidence" value="ECO:0007669"/>
    <property type="project" value="TreeGrafter"/>
</dbReference>
<dbReference type="PANTHER" id="PTHR45711:SF6">
    <property type="entry name" value="CHLORIDE CHANNEL PROTEIN"/>
    <property type="match status" value="1"/>
</dbReference>
<keyword evidence="3 9" id="KW-0812">Transmembrane</keyword>